<evidence type="ECO:0008006" key="4">
    <source>
        <dbReference type="Google" id="ProtNLM"/>
    </source>
</evidence>
<comment type="caution">
    <text evidence="2">The sequence shown here is derived from an EMBL/GenBank/DDBJ whole genome shotgun (WGS) entry which is preliminary data.</text>
</comment>
<reference evidence="2 3" key="1">
    <citation type="submission" date="2018-06" db="EMBL/GenBank/DDBJ databases">
        <title>Extensive metabolic versatility and redundancy in microbially diverse, dynamic hydrothermal sediments.</title>
        <authorList>
            <person name="Dombrowski N."/>
            <person name="Teske A."/>
            <person name="Baker B.J."/>
        </authorList>
    </citation>
    <scope>NUCLEOTIDE SEQUENCE [LARGE SCALE GENOMIC DNA]</scope>
    <source>
        <strain evidence="2">B79_G16</strain>
    </source>
</reference>
<evidence type="ECO:0000313" key="2">
    <source>
        <dbReference type="EMBL" id="RLC36892.1"/>
    </source>
</evidence>
<feature type="transmembrane region" description="Helical" evidence="1">
    <location>
        <begin position="194"/>
        <end position="219"/>
    </location>
</feature>
<protein>
    <recommendedName>
        <fullName evidence="4">DUF927 domain-containing protein</fullName>
    </recommendedName>
</protein>
<dbReference type="EMBL" id="QMNG01000022">
    <property type="protein sequence ID" value="RLC36892.1"/>
    <property type="molecule type" value="Genomic_DNA"/>
</dbReference>
<sequence length="652" mass="76928">MSEEKRSIREELAEELFPALKTPEELRKIREEEKKRREKLMEEVKDIKVDTSEGDLKENFEEIVWDDETPLINPSFDFANNTIFLLHPLKYKKEVNGEIVEVEKSCLIWYDGQRKGIVPFEYILNKKIDISDKLPFNIRLAHTFEIENISFWSRKSIKAWAMCLFSKKDFTIKGAYDKIYEVFDYYMEYTDPRYYTLFTVYTIATYFYPLFTSFPYIYITALPRSGKSKTLKLITFMGFNGHWSVNETVASLFRNVTAMKGVLGIDEAEHYNNNQEVLNLLNSGYEKGAIVSRVEERGGRRVMKRYEVYSPKVIVNIAGLNETTKSRCIPVTLVRGITEKMNREPPVRSDEMFVKIRDYCMNVLFFYYMDVLEESKKVMDYIKSNINDMIDYFIENRDMFKSLIISIDDEDDKTNIMDFFESKSEESKNMVRNMLLNKIEDLIIGRPYQLWKPLFTIAKMTGDKKVLYDLVSLALDIETYRVEEDIAETRDSNLMYLLIEMVTHDGWYYIKDITERMREGLSEREKELIKPRAISNSLRRLGLDKNKKKDRKGAKVWLTVREVKDIAKRMGILSISEYTISGDKHKRFMVVLNEAIAFHKAECEERGEPFEGVPRNYLLEKLREQGIEEDYLEKCLREGIVFEPKPNVIMKV</sequence>
<evidence type="ECO:0000313" key="3">
    <source>
        <dbReference type="Proteomes" id="UP000281261"/>
    </source>
</evidence>
<evidence type="ECO:0000256" key="1">
    <source>
        <dbReference type="SAM" id="Phobius"/>
    </source>
</evidence>
<keyword evidence="1" id="KW-1133">Transmembrane helix</keyword>
<proteinExistence type="predicted"/>
<keyword evidence="1" id="KW-0472">Membrane</keyword>
<gene>
    <name evidence="2" type="ORF">DRH29_03530</name>
</gene>
<organism evidence="2 3">
    <name type="scientific">candidate division Kazan bacterium</name>
    <dbReference type="NCBI Taxonomy" id="2202143"/>
    <lineage>
        <taxon>Bacteria</taxon>
        <taxon>Bacteria division Kazan-3B-28</taxon>
    </lineage>
</organism>
<name>A0A420ZC89_UNCK3</name>
<keyword evidence="1" id="KW-0812">Transmembrane</keyword>
<dbReference type="AlphaFoldDB" id="A0A420ZC89"/>
<dbReference type="Proteomes" id="UP000281261">
    <property type="component" value="Unassembled WGS sequence"/>
</dbReference>
<accession>A0A420ZC89</accession>